<feature type="domain" description="PB1" evidence="3">
    <location>
        <begin position="18"/>
        <end position="110"/>
    </location>
</feature>
<protein>
    <submittedName>
        <fullName evidence="4">4343_t:CDS:1</fullName>
    </submittedName>
</protein>
<evidence type="ECO:0000259" key="3">
    <source>
        <dbReference type="PROSITE" id="PS51745"/>
    </source>
</evidence>
<dbReference type="SUPFAM" id="SSF54277">
    <property type="entry name" value="CAD &amp; PB1 domains"/>
    <property type="match status" value="1"/>
</dbReference>
<dbReference type="PANTHER" id="PTHR20930:SF0">
    <property type="entry name" value="PROTEIN ILRUN"/>
    <property type="match status" value="1"/>
</dbReference>
<dbReference type="PROSITE" id="PS51745">
    <property type="entry name" value="PB1"/>
    <property type="match status" value="1"/>
</dbReference>
<comment type="caution">
    <text evidence="4">The sequence shown here is derived from an EMBL/GenBank/DDBJ whole genome shotgun (WGS) entry which is preliminary data.</text>
</comment>
<feature type="compositionally biased region" description="Low complexity" evidence="1">
    <location>
        <begin position="214"/>
        <end position="223"/>
    </location>
</feature>
<dbReference type="Pfam" id="PF00564">
    <property type="entry name" value="PB1"/>
    <property type="match status" value="1"/>
</dbReference>
<feature type="compositionally biased region" description="Basic and acidic residues" evidence="1">
    <location>
        <begin position="155"/>
        <end position="166"/>
    </location>
</feature>
<keyword evidence="2" id="KW-0472">Membrane</keyword>
<feature type="compositionally biased region" description="Low complexity" evidence="1">
    <location>
        <begin position="113"/>
        <end position="129"/>
    </location>
</feature>
<evidence type="ECO:0000256" key="1">
    <source>
        <dbReference type="SAM" id="MobiDB-lite"/>
    </source>
</evidence>
<dbReference type="PANTHER" id="PTHR20930">
    <property type="entry name" value="OVARIAN CARCINOMA ANTIGEN CA125-RELATED"/>
    <property type="match status" value="1"/>
</dbReference>
<organism evidence="4 5">
    <name type="scientific">Ambispora leptoticha</name>
    <dbReference type="NCBI Taxonomy" id="144679"/>
    <lineage>
        <taxon>Eukaryota</taxon>
        <taxon>Fungi</taxon>
        <taxon>Fungi incertae sedis</taxon>
        <taxon>Mucoromycota</taxon>
        <taxon>Glomeromycotina</taxon>
        <taxon>Glomeromycetes</taxon>
        <taxon>Archaeosporales</taxon>
        <taxon>Ambisporaceae</taxon>
        <taxon>Ambispora</taxon>
    </lineage>
</organism>
<dbReference type="EMBL" id="CAJVPS010001354">
    <property type="protein sequence ID" value="CAG8534893.1"/>
    <property type="molecule type" value="Genomic_DNA"/>
</dbReference>
<keyword evidence="5" id="KW-1185">Reference proteome</keyword>
<name>A0A9N9FGQ9_9GLOM</name>
<dbReference type="OrthoDB" id="2421030at2759"/>
<feature type="transmembrane region" description="Helical" evidence="2">
    <location>
        <begin position="270"/>
        <end position="300"/>
    </location>
</feature>
<evidence type="ECO:0000256" key="2">
    <source>
        <dbReference type="SAM" id="Phobius"/>
    </source>
</evidence>
<dbReference type="InterPro" id="IPR053793">
    <property type="entry name" value="PB1-like"/>
</dbReference>
<proteinExistence type="predicted"/>
<evidence type="ECO:0000313" key="5">
    <source>
        <dbReference type="Proteomes" id="UP000789508"/>
    </source>
</evidence>
<dbReference type="SMART" id="SM00666">
    <property type="entry name" value="PB1"/>
    <property type="match status" value="1"/>
</dbReference>
<dbReference type="CDD" id="cd05992">
    <property type="entry name" value="PB1"/>
    <property type="match status" value="1"/>
</dbReference>
<evidence type="ECO:0000313" key="4">
    <source>
        <dbReference type="EMBL" id="CAG8534893.1"/>
    </source>
</evidence>
<feature type="region of interest" description="Disordered" evidence="1">
    <location>
        <begin position="111"/>
        <end position="172"/>
    </location>
</feature>
<dbReference type="Gene3D" id="3.10.20.90">
    <property type="entry name" value="Phosphatidylinositol 3-kinase Catalytic Subunit, Chain A, domain 1"/>
    <property type="match status" value="1"/>
</dbReference>
<accession>A0A9N9FGQ9</accession>
<feature type="region of interest" description="Disordered" evidence="1">
    <location>
        <begin position="214"/>
        <end position="255"/>
    </location>
</feature>
<gene>
    <name evidence="4" type="ORF">ALEPTO_LOCUS5121</name>
</gene>
<reference evidence="4" key="1">
    <citation type="submission" date="2021-06" db="EMBL/GenBank/DDBJ databases">
        <authorList>
            <person name="Kallberg Y."/>
            <person name="Tangrot J."/>
            <person name="Rosling A."/>
        </authorList>
    </citation>
    <scope>NUCLEOTIDE SEQUENCE</scope>
    <source>
        <strain evidence="4">FL130A</strain>
    </source>
</reference>
<sequence>MSTKMTSNNNNTSTSTNTRDVKISFNSIVRRFIVPKDITWHDFEDQIRKRFLNLSPQPIFLSYKDEDGDIITLSSTEELSEVLASNNSSTIAFSMSFAGYDPNTSWIFERGEQQQQRSSAESSISETASLIDLSENEEQAQRTESKENSNLINEQDQRRQQPDQERTPFNVFSTAGNITNRISDLFQENFDEWILFSGFGQEITLRIACGSNNTQSQQQSNESGSVPLTDGNIPLPPHPPTDPPHRRPPGSFRSPHGHAPTRFSFLLTKAIFAIIALILIIAVIKLIFSVVFPVLIILFLGKLIHRIHGRGGRHRDPLGRHGFSWGNHHHRRHGHPPPPPWW</sequence>
<dbReference type="Proteomes" id="UP000789508">
    <property type="component" value="Unassembled WGS sequence"/>
</dbReference>
<dbReference type="InterPro" id="IPR000270">
    <property type="entry name" value="PB1_dom"/>
</dbReference>
<dbReference type="AlphaFoldDB" id="A0A9N9FGQ9"/>
<keyword evidence="2" id="KW-1133">Transmembrane helix</keyword>
<keyword evidence="2" id="KW-0812">Transmembrane</keyword>